<reference evidence="1 2" key="1">
    <citation type="journal article" date="2018" name="MBio">
        <title>Insights into the evolution of host association through the isolation and characterization of a novel human periodontal pathobiont, Desulfobulbus oralis.</title>
        <authorList>
            <person name="Cross K.L."/>
            <person name="Chirania P."/>
            <person name="Xiong W."/>
            <person name="Beall C.J."/>
            <person name="Elkins J.G."/>
            <person name="Giannone R.J."/>
            <person name="Griffen A.L."/>
            <person name="Guss A.M."/>
            <person name="Hettich R.L."/>
            <person name="Joshi S.S."/>
            <person name="Mokrzan E.M."/>
            <person name="Martin R.K."/>
            <person name="Zhulin I.B."/>
            <person name="Leys E.J."/>
            <person name="Podar M."/>
        </authorList>
    </citation>
    <scope>NUCLEOTIDE SEQUENCE [LARGE SCALE GENOMIC DNA]</scope>
    <source>
        <strain evidence="1 2">ORNL</strain>
    </source>
</reference>
<evidence type="ECO:0000313" key="1">
    <source>
        <dbReference type="EMBL" id="AVD71950.1"/>
    </source>
</evidence>
<name>A0A2L1GQL8_9BACT</name>
<gene>
    <name evidence="1" type="ORF">CAY53_11090</name>
</gene>
<dbReference type="RefSeq" id="WP_245874816.1">
    <property type="nucleotide sequence ID" value="NZ_CP021255.1"/>
</dbReference>
<dbReference type="AlphaFoldDB" id="A0A2L1GQL8"/>
<dbReference type="KEGG" id="deo:CAY53_11090"/>
<accession>A0A2L1GQL8</accession>
<keyword evidence="2" id="KW-1185">Reference proteome</keyword>
<evidence type="ECO:0000313" key="2">
    <source>
        <dbReference type="Proteomes" id="UP000239867"/>
    </source>
</evidence>
<proteinExistence type="predicted"/>
<dbReference type="EMBL" id="CP021255">
    <property type="protein sequence ID" value="AVD71950.1"/>
    <property type="molecule type" value="Genomic_DNA"/>
</dbReference>
<sequence length="540" mass="58794">MLTSCVHPDGRFRVGRHQPEYLVRNLRERSYPLVLGELPDGTVLDNRANFPQGDLSGRAGYPVYEIRNALPFRGATYIDAAWAASRAVDPAGIAMQPGPACSLKAHLATKGLDAGAQRSLIAALPLPLRYALAETSTDAEELVWLAESTASFLHAPDGSPTGLVYEGEPGRCRPKMTNADLFETIANNPALPDAYKIVMALRPGVQGNSPITADERYGAGGQSGEIFEYLRTNSYIPGGHYAANFAHSSRRYAISELSLADMQGLRHLYYQRGYLLLAGLLGLAVPEGRRALSAEELESLRLALLAEAKRRGADCPHPATLWGWNFGYDFSPTGYRLHASHQMIHQQYALVPETVAGTRGEPLPAFACGDMVADCAAAYRAEHGSDFFADYLRCIRANTRTDGATGQPASLVVHEDENVLLFVPKAQTSQWELNLMLIADTAEGPVGNIFEAGPAVRASIDRAMLIAQQVLAGMHARMVTTIEYGKRLGLHNGQPLLYAFLPKLPWAMGGFTEAQTRYVSGHYPEDFAAACRLHLAESRR</sequence>
<organism evidence="1 2">
    <name type="scientific">Desulfobulbus oralis</name>
    <dbReference type="NCBI Taxonomy" id="1986146"/>
    <lineage>
        <taxon>Bacteria</taxon>
        <taxon>Pseudomonadati</taxon>
        <taxon>Thermodesulfobacteriota</taxon>
        <taxon>Desulfobulbia</taxon>
        <taxon>Desulfobulbales</taxon>
        <taxon>Desulfobulbaceae</taxon>
        <taxon>Desulfobulbus</taxon>
    </lineage>
</organism>
<dbReference type="Proteomes" id="UP000239867">
    <property type="component" value="Chromosome"/>
</dbReference>
<protein>
    <submittedName>
        <fullName evidence="1">Uncharacterized protein</fullName>
    </submittedName>
</protein>